<sequence length="161" mass="17629">MHLHKAATRVTCCTCAHVVLPHCCRAPDAAMSRITSPPEGHSGCPNRSKLSSPDTVATASSKRTFRLRPFVFIKSSLRFGSCWGPGKPSSSVQSVMMMVLRGIAENKPPEPLTPRHVQQSHVVFVIILSQDACASNRTKRPSRARPEMMLWLILAPSASVR</sequence>
<comment type="caution">
    <text evidence="1">The sequence shown here is derived from an EMBL/GenBank/DDBJ whole genome shotgun (WGS) entry which is preliminary data.</text>
</comment>
<evidence type="ECO:0000313" key="2">
    <source>
        <dbReference type="Proteomes" id="UP001497392"/>
    </source>
</evidence>
<dbReference type="EMBL" id="CAXHTA020000005">
    <property type="protein sequence ID" value="CAL5221433.1"/>
    <property type="molecule type" value="Genomic_DNA"/>
</dbReference>
<evidence type="ECO:0000313" key="1">
    <source>
        <dbReference type="EMBL" id="CAL5221433.1"/>
    </source>
</evidence>
<organism evidence="1 2">
    <name type="scientific">Coccomyxa viridis</name>
    <dbReference type="NCBI Taxonomy" id="1274662"/>
    <lineage>
        <taxon>Eukaryota</taxon>
        <taxon>Viridiplantae</taxon>
        <taxon>Chlorophyta</taxon>
        <taxon>core chlorophytes</taxon>
        <taxon>Trebouxiophyceae</taxon>
        <taxon>Trebouxiophyceae incertae sedis</taxon>
        <taxon>Coccomyxaceae</taxon>
        <taxon>Coccomyxa</taxon>
    </lineage>
</organism>
<dbReference type="Proteomes" id="UP001497392">
    <property type="component" value="Unassembled WGS sequence"/>
</dbReference>
<keyword evidence="2" id="KW-1185">Reference proteome</keyword>
<reference evidence="1 2" key="1">
    <citation type="submission" date="2024-06" db="EMBL/GenBank/DDBJ databases">
        <authorList>
            <person name="Kraege A."/>
            <person name="Thomma B."/>
        </authorList>
    </citation>
    <scope>NUCLEOTIDE SEQUENCE [LARGE SCALE GENOMIC DNA]</scope>
</reference>
<proteinExistence type="predicted"/>
<name>A0ABP1FN84_9CHLO</name>
<accession>A0ABP1FN84</accession>
<protein>
    <submittedName>
        <fullName evidence="1">G3621 protein</fullName>
    </submittedName>
</protein>
<gene>
    <name evidence="1" type="primary">g3621</name>
    <name evidence="1" type="ORF">VP750_LOCUS3092</name>
</gene>